<dbReference type="Proteomes" id="UP000002805">
    <property type="component" value="Chromosome"/>
</dbReference>
<gene>
    <name evidence="1" type="ORF">SSDG_05276</name>
</gene>
<dbReference type="HOGENOM" id="CLU_097508_0_0_11"/>
<dbReference type="EMBL" id="CM000950">
    <property type="protein sequence ID" value="EDY66949.1"/>
    <property type="molecule type" value="Genomic_DNA"/>
</dbReference>
<dbReference type="AlphaFoldDB" id="B5HJD8"/>
<reference evidence="2" key="2">
    <citation type="submission" date="2009-10" db="EMBL/GenBank/DDBJ databases">
        <title>The genome sequence of Streptomyces pristinaespiralis strain ATCC 25486.</title>
        <authorList>
            <consortium name="The Broad Institute Genome Sequencing Platform"/>
            <consortium name="Broad Institute Microbial Sequencing Center"/>
            <person name="Fischbach M."/>
            <person name="Godfrey P."/>
            <person name="Ward D."/>
            <person name="Young S."/>
            <person name="Zeng Q."/>
            <person name="Koehrsen M."/>
            <person name="Alvarado L."/>
            <person name="Berlin A.M."/>
            <person name="Bochicchio J."/>
            <person name="Borenstein D."/>
            <person name="Chapman S.B."/>
            <person name="Chen Z."/>
            <person name="Engels R."/>
            <person name="Freedman E."/>
            <person name="Gellesch M."/>
            <person name="Goldberg J."/>
            <person name="Griggs A."/>
            <person name="Gujja S."/>
            <person name="Heilman E.R."/>
            <person name="Heiman D.I."/>
            <person name="Hepburn T.A."/>
            <person name="Howarth C."/>
            <person name="Jen D."/>
            <person name="Larson L."/>
            <person name="Lewis B."/>
            <person name="Mehta T."/>
            <person name="Park D."/>
            <person name="Pearson M."/>
            <person name="Richards J."/>
            <person name="Roberts A."/>
            <person name="Saif S."/>
            <person name="Shea T.D."/>
            <person name="Shenoy N."/>
            <person name="Sisk P."/>
            <person name="Stolte C."/>
            <person name="Sykes S.N."/>
            <person name="Thomson T."/>
            <person name="Walk T."/>
            <person name="White J."/>
            <person name="Yandava C."/>
            <person name="Straight P."/>
            <person name="Clardy J."/>
            <person name="Hung D."/>
            <person name="Kolter R."/>
            <person name="Mekalanos J."/>
            <person name="Walker S."/>
            <person name="Walsh C.T."/>
            <person name="Wieland-Brown L.C."/>
            <person name="Haas B."/>
            <person name="Nusbaum C."/>
            <person name="Birren B."/>
        </authorList>
    </citation>
    <scope>NUCLEOTIDE SEQUENCE [LARGE SCALE GENOMIC DNA]</scope>
    <source>
        <strain evidence="2">ATCC 25486 / DSM 40338 / CBS 914.69 / JCM 4507 / NBRC 13074 / NRRL 2958 / 5647</strain>
    </source>
</reference>
<organism evidence="1 2">
    <name type="scientific">Streptomyces pristinaespiralis (strain ATCC 25486 / DSM 40338 / CBS 914.69 / JCM 4507 / KCC S-0507 / NBRC 13074 / NRRL 2958 / 5647)</name>
    <dbReference type="NCBI Taxonomy" id="457429"/>
    <lineage>
        <taxon>Bacteria</taxon>
        <taxon>Bacillati</taxon>
        <taxon>Actinomycetota</taxon>
        <taxon>Actinomycetes</taxon>
        <taxon>Kitasatosporales</taxon>
        <taxon>Streptomycetaceae</taxon>
        <taxon>Streptomyces</taxon>
    </lineage>
</organism>
<evidence type="ECO:0000313" key="2">
    <source>
        <dbReference type="Proteomes" id="UP000002805"/>
    </source>
</evidence>
<dbReference type="eggNOG" id="ENOG502ZC50">
    <property type="taxonomic scope" value="Bacteria"/>
</dbReference>
<protein>
    <submittedName>
        <fullName evidence="1">Uncharacterized protein</fullName>
    </submittedName>
</protein>
<reference evidence="2" key="1">
    <citation type="submission" date="2008-02" db="EMBL/GenBank/DDBJ databases">
        <authorList>
            <consortium name="The Broad Institute Genome Sequencing Platform"/>
            <person name="Fischbach M."/>
            <person name="Ward D."/>
            <person name="Young S."/>
            <person name="Jaffe D."/>
            <person name="Gnerre S."/>
            <person name="Berlin A."/>
            <person name="Heiman D."/>
            <person name="Hepburn T."/>
            <person name="Sykes S."/>
            <person name="Alvarado L."/>
            <person name="Kodira C.D."/>
            <person name="Straight P."/>
            <person name="Clardy J."/>
            <person name="Hung D."/>
            <person name="Kolter R."/>
            <person name="Mekalanos J."/>
            <person name="Walker S."/>
            <person name="Walsh C.T."/>
            <person name="Lander E."/>
            <person name="Galagan J."/>
            <person name="Nusbaum C."/>
            <person name="Birren B."/>
        </authorList>
    </citation>
    <scope>NUCLEOTIDE SEQUENCE [LARGE SCALE GENOMIC DNA]</scope>
    <source>
        <strain evidence="2">ATCC 25486 / DSM 40338 / CBS 914.69 / JCM 4507 / NBRC 13074 / NRRL 2958 / 5647</strain>
    </source>
</reference>
<accession>B5HJD8</accession>
<sequence length="240" mass="26557">MGRPDRPSRRPERVVSGVGLDGPMTVHDVAAALPAPPDLLKLCRSIATAEAVLNPGDYRCYSFDAAWSSTEEVFAMRNGSGDEFDIVFSPAGVYIRGFDHESPMSPYAEDTVWPGVLDDVPDVFRGCVDEPAFTDDDMPQVTFCLWRETGDDRWHAGRIDFPSGSSDPDGSGWMFDLPVDPSPEAFRSFAEDYYERPVDLDAVRHIYEQRPLTPDVVARLNPDASFEVVVKEAEAMGYPG</sequence>
<keyword evidence="2" id="KW-1185">Reference proteome</keyword>
<evidence type="ECO:0000313" key="1">
    <source>
        <dbReference type="EMBL" id="EDY66949.1"/>
    </source>
</evidence>
<proteinExistence type="predicted"/>
<name>B5HJD8_STRE2</name>